<dbReference type="SMART" id="SM00641">
    <property type="entry name" value="Glyco_25"/>
    <property type="match status" value="1"/>
</dbReference>
<evidence type="ECO:0000256" key="3">
    <source>
        <dbReference type="ARBA" id="ARBA00023295"/>
    </source>
</evidence>
<evidence type="ECO:0000313" key="5">
    <source>
        <dbReference type="EMBL" id="TWH97160.1"/>
    </source>
</evidence>
<evidence type="ECO:0000256" key="2">
    <source>
        <dbReference type="ARBA" id="ARBA00022801"/>
    </source>
</evidence>
<dbReference type="GO" id="GO:0016998">
    <property type="term" value="P:cell wall macromolecule catabolic process"/>
    <property type="evidence" value="ECO:0007669"/>
    <property type="project" value="InterPro"/>
</dbReference>
<keyword evidence="4" id="KW-0472">Membrane</keyword>
<keyword evidence="4" id="KW-0812">Transmembrane</keyword>
<comment type="similarity">
    <text evidence="1">Belongs to the glycosyl hydrolase 25 family.</text>
</comment>
<evidence type="ECO:0000256" key="4">
    <source>
        <dbReference type="SAM" id="Phobius"/>
    </source>
</evidence>
<keyword evidence="3" id="KW-0326">Glycosidase</keyword>
<dbReference type="InterPro" id="IPR018077">
    <property type="entry name" value="Glyco_hydro_fam25_subgr"/>
</dbReference>
<dbReference type="GO" id="GO:0009253">
    <property type="term" value="P:peptidoglycan catabolic process"/>
    <property type="evidence" value="ECO:0007669"/>
    <property type="project" value="InterPro"/>
</dbReference>
<dbReference type="CDD" id="cd06524">
    <property type="entry name" value="GH25_YegX-like"/>
    <property type="match status" value="1"/>
</dbReference>
<keyword evidence="4" id="KW-1133">Transmembrane helix</keyword>
<reference evidence="5 6" key="1">
    <citation type="journal article" date="2015" name="Stand. Genomic Sci.">
        <title>Genomic Encyclopedia of Bacterial and Archaeal Type Strains, Phase III: the genomes of soil and plant-associated and newly described type strains.</title>
        <authorList>
            <person name="Whitman W.B."/>
            <person name="Woyke T."/>
            <person name="Klenk H.P."/>
            <person name="Zhou Y."/>
            <person name="Lilburn T.G."/>
            <person name="Beck B.J."/>
            <person name="De Vos P."/>
            <person name="Vandamme P."/>
            <person name="Eisen J.A."/>
            <person name="Garrity G."/>
            <person name="Hugenholtz P."/>
            <person name="Kyrpides N.C."/>
        </authorList>
    </citation>
    <scope>NUCLEOTIDE SEQUENCE [LARGE SCALE GENOMIC DNA]</scope>
    <source>
        <strain evidence="5 6">CGMCC 1.6844</strain>
    </source>
</reference>
<dbReference type="GO" id="GO:0003796">
    <property type="term" value="F:lysozyme activity"/>
    <property type="evidence" value="ECO:0007669"/>
    <property type="project" value="InterPro"/>
</dbReference>
<dbReference type="AlphaFoldDB" id="A0A562KP51"/>
<dbReference type="Gene3D" id="3.20.20.80">
    <property type="entry name" value="Glycosidases"/>
    <property type="match status" value="1"/>
</dbReference>
<dbReference type="InterPro" id="IPR017853">
    <property type="entry name" value="GH"/>
</dbReference>
<evidence type="ECO:0000256" key="1">
    <source>
        <dbReference type="ARBA" id="ARBA00010646"/>
    </source>
</evidence>
<dbReference type="PANTHER" id="PTHR34135:SF2">
    <property type="entry name" value="LYSOZYME"/>
    <property type="match status" value="1"/>
</dbReference>
<dbReference type="Pfam" id="PF01183">
    <property type="entry name" value="Glyco_hydro_25"/>
    <property type="match status" value="1"/>
</dbReference>
<dbReference type="RefSeq" id="WP_133609753.1">
    <property type="nucleotide sequence ID" value="NZ_SNZC01000003.1"/>
</dbReference>
<comment type="caution">
    <text evidence="5">The sequence shown here is derived from an EMBL/GenBank/DDBJ whole genome shotgun (WGS) entry which is preliminary data.</text>
</comment>
<sequence>MASKSYRRKPIAKRKSNSKSKWIFYLISFVLLLFVAIGIYKFRDGFLYYLGFKTDKNVETLSKEERKLADIRIYEVLHKHDDKAIGFDVSEYQSEIDWEQTYHIDESFELSFVFIRATAGKNKTDKRFKENWKASKERELIRGAYHYYRPNENSIAQAENFIKNVKLEKGDLPPVLDIEKLPKSQSIDSLKVGLRRWLKKVEKHYKVKPIIYSGESYYTDFLKKEFSDYPLWIANYNFWRNHLEDDWLFWQFTEKAQIQGIEGMVDVNVFNGNKNKLLLKCIH</sequence>
<dbReference type="PROSITE" id="PS51904">
    <property type="entry name" value="GLYCOSYL_HYDROL_F25_2"/>
    <property type="match status" value="1"/>
</dbReference>
<dbReference type="OrthoDB" id="9798192at2"/>
<gene>
    <name evidence="5" type="ORF">IP97_00587</name>
</gene>
<dbReference type="GO" id="GO:0016052">
    <property type="term" value="P:carbohydrate catabolic process"/>
    <property type="evidence" value="ECO:0007669"/>
    <property type="project" value="TreeGrafter"/>
</dbReference>
<dbReference type="SUPFAM" id="SSF51445">
    <property type="entry name" value="(Trans)glycosidases"/>
    <property type="match status" value="1"/>
</dbReference>
<dbReference type="EMBL" id="VLKM01000002">
    <property type="protein sequence ID" value="TWH97160.1"/>
    <property type="molecule type" value="Genomic_DNA"/>
</dbReference>
<organism evidence="5 6">
    <name type="scientific">Flavobacterium cheniae</name>
    <dbReference type="NCBI Taxonomy" id="295428"/>
    <lineage>
        <taxon>Bacteria</taxon>
        <taxon>Pseudomonadati</taxon>
        <taxon>Bacteroidota</taxon>
        <taxon>Flavobacteriia</taxon>
        <taxon>Flavobacteriales</taxon>
        <taxon>Flavobacteriaceae</taxon>
        <taxon>Flavobacterium</taxon>
    </lineage>
</organism>
<accession>A0A562KP51</accession>
<dbReference type="InterPro" id="IPR002053">
    <property type="entry name" value="Glyco_hydro_25"/>
</dbReference>
<name>A0A562KP51_9FLAO</name>
<keyword evidence="2" id="KW-0378">Hydrolase</keyword>
<proteinExistence type="inferred from homology"/>
<keyword evidence="6" id="KW-1185">Reference proteome</keyword>
<dbReference type="PANTHER" id="PTHR34135">
    <property type="entry name" value="LYSOZYME"/>
    <property type="match status" value="1"/>
</dbReference>
<evidence type="ECO:0000313" key="6">
    <source>
        <dbReference type="Proteomes" id="UP000315312"/>
    </source>
</evidence>
<protein>
    <submittedName>
        <fullName evidence="5">Lysozyme</fullName>
    </submittedName>
</protein>
<dbReference type="Proteomes" id="UP000315312">
    <property type="component" value="Unassembled WGS sequence"/>
</dbReference>
<feature type="transmembrane region" description="Helical" evidence="4">
    <location>
        <begin position="21"/>
        <end position="40"/>
    </location>
</feature>